<feature type="compositionally biased region" description="Polar residues" evidence="5">
    <location>
        <begin position="86"/>
        <end position="96"/>
    </location>
</feature>
<keyword evidence="3 6" id="KW-1133">Transmembrane helix</keyword>
<comment type="caution">
    <text evidence="8">The sequence shown here is derived from an EMBL/GenBank/DDBJ whole genome shotgun (WGS) entry which is preliminary data.</text>
</comment>
<feature type="transmembrane region" description="Helical" evidence="6">
    <location>
        <begin position="136"/>
        <end position="158"/>
    </location>
</feature>
<proteinExistence type="predicted"/>
<protein>
    <recommendedName>
        <fullName evidence="7">RDD domain-containing protein</fullName>
    </recommendedName>
</protein>
<reference evidence="8" key="1">
    <citation type="submission" date="2021-08" db="EMBL/GenBank/DDBJ databases">
        <authorList>
            <person name="Misof B."/>
            <person name="Oliver O."/>
            <person name="Podsiadlowski L."/>
            <person name="Donath A."/>
            <person name="Peters R."/>
            <person name="Mayer C."/>
            <person name="Rust J."/>
            <person name="Gunkel S."/>
            <person name="Lesny P."/>
            <person name="Martin S."/>
            <person name="Oeyen J.P."/>
            <person name="Petersen M."/>
            <person name="Panagiotis P."/>
            <person name="Wilbrandt J."/>
            <person name="Tanja T."/>
        </authorList>
    </citation>
    <scope>NUCLEOTIDE SEQUENCE</scope>
    <source>
        <strain evidence="8">GBR_01_08_01A</strain>
        <tissue evidence="8">Thorax + abdomen</tissue>
    </source>
</reference>
<evidence type="ECO:0000259" key="7">
    <source>
        <dbReference type="Pfam" id="PF06271"/>
    </source>
</evidence>
<dbReference type="EMBL" id="JAIFRP010000002">
    <property type="protein sequence ID" value="KAK2589126.1"/>
    <property type="molecule type" value="Genomic_DNA"/>
</dbReference>
<dbReference type="PANTHER" id="PTHR13659">
    <property type="entry name" value="AUTOSOMAL HIGHLY CONSERVED PROTEIN"/>
    <property type="match status" value="1"/>
</dbReference>
<keyword evidence="4 6" id="KW-0472">Membrane</keyword>
<sequence length="309" mass="35254">MANNKNEDQNEESLKEEKSESKMSPAEERSEYFKKLEKWLQEAYAWQSVAAMFPYYVMSNQMLNSLSGASPFSPPIPTMTNTQRVTVASPEQQNDPQRQRRLQETAAPFQPAAPEGFEYRIPPVWKRLVAEFIDSAMLFVLRLSISFIIVDVFDFIGLDDSEILQTNLPIDYKMAIEVTYGTILLEIINRIIVCIFEAFWLQRGMNGRIGGTTPGKSIMGLRVVQCRSIVPAERPDDPDTVYVQPGTDLGFPLAFGRAVIKTLILSSVFPICFGVFFFRFNRTGYDLICNSIVIEDPYRNVSNNNRNRR</sequence>
<feature type="region of interest" description="Disordered" evidence="5">
    <location>
        <begin position="86"/>
        <end position="107"/>
    </location>
</feature>
<dbReference type="PANTHER" id="PTHR13659:SF5">
    <property type="entry name" value="PROTEIN FAM8A1"/>
    <property type="match status" value="1"/>
</dbReference>
<dbReference type="Pfam" id="PF06271">
    <property type="entry name" value="RDD"/>
    <property type="match status" value="1"/>
</dbReference>
<evidence type="ECO:0000256" key="1">
    <source>
        <dbReference type="ARBA" id="ARBA00004141"/>
    </source>
</evidence>
<feature type="domain" description="RDD" evidence="7">
    <location>
        <begin position="122"/>
        <end position="225"/>
    </location>
</feature>
<evidence type="ECO:0000256" key="5">
    <source>
        <dbReference type="SAM" id="MobiDB-lite"/>
    </source>
</evidence>
<dbReference type="InterPro" id="IPR039871">
    <property type="entry name" value="FAM8A1"/>
</dbReference>
<gene>
    <name evidence="8" type="ORF">KPH14_001951</name>
</gene>
<evidence type="ECO:0000256" key="6">
    <source>
        <dbReference type="SAM" id="Phobius"/>
    </source>
</evidence>
<evidence type="ECO:0000256" key="2">
    <source>
        <dbReference type="ARBA" id="ARBA00022692"/>
    </source>
</evidence>
<evidence type="ECO:0000313" key="9">
    <source>
        <dbReference type="Proteomes" id="UP001258017"/>
    </source>
</evidence>
<dbReference type="Proteomes" id="UP001258017">
    <property type="component" value="Unassembled WGS sequence"/>
</dbReference>
<feature type="region of interest" description="Disordered" evidence="5">
    <location>
        <begin position="1"/>
        <end position="28"/>
    </location>
</feature>
<feature type="transmembrane region" description="Helical" evidence="6">
    <location>
        <begin position="258"/>
        <end position="278"/>
    </location>
</feature>
<evidence type="ECO:0000256" key="4">
    <source>
        <dbReference type="ARBA" id="ARBA00023136"/>
    </source>
</evidence>
<dbReference type="AlphaFoldDB" id="A0AAD9VW25"/>
<keyword evidence="2 6" id="KW-0812">Transmembrane</keyword>
<evidence type="ECO:0000313" key="8">
    <source>
        <dbReference type="EMBL" id="KAK2589126.1"/>
    </source>
</evidence>
<accession>A0AAD9VW25</accession>
<reference evidence="8" key="2">
    <citation type="journal article" date="2023" name="Commun. Biol.">
        <title>Intrasexual cuticular hydrocarbon dimorphism in a wasp sheds light on hydrocarbon biosynthesis genes in Hymenoptera.</title>
        <authorList>
            <person name="Moris V.C."/>
            <person name="Podsiadlowski L."/>
            <person name="Martin S."/>
            <person name="Oeyen J.P."/>
            <person name="Donath A."/>
            <person name="Petersen M."/>
            <person name="Wilbrandt J."/>
            <person name="Misof B."/>
            <person name="Liedtke D."/>
            <person name="Thamm M."/>
            <person name="Scheiner R."/>
            <person name="Schmitt T."/>
            <person name="Niehuis O."/>
        </authorList>
    </citation>
    <scope>NUCLEOTIDE SEQUENCE</scope>
    <source>
        <strain evidence="8">GBR_01_08_01A</strain>
    </source>
</reference>
<evidence type="ECO:0000256" key="3">
    <source>
        <dbReference type="ARBA" id="ARBA00022989"/>
    </source>
</evidence>
<name>A0AAD9VW25_9HYME</name>
<keyword evidence="9" id="KW-1185">Reference proteome</keyword>
<dbReference type="GO" id="GO:0016020">
    <property type="term" value="C:membrane"/>
    <property type="evidence" value="ECO:0007669"/>
    <property type="project" value="UniProtKB-SubCell"/>
</dbReference>
<comment type="subcellular location">
    <subcellularLocation>
        <location evidence="1">Membrane</location>
        <topology evidence="1">Multi-pass membrane protein</topology>
    </subcellularLocation>
</comment>
<organism evidence="8 9">
    <name type="scientific">Odynerus spinipes</name>
    <dbReference type="NCBI Taxonomy" id="1348599"/>
    <lineage>
        <taxon>Eukaryota</taxon>
        <taxon>Metazoa</taxon>
        <taxon>Ecdysozoa</taxon>
        <taxon>Arthropoda</taxon>
        <taxon>Hexapoda</taxon>
        <taxon>Insecta</taxon>
        <taxon>Pterygota</taxon>
        <taxon>Neoptera</taxon>
        <taxon>Endopterygota</taxon>
        <taxon>Hymenoptera</taxon>
        <taxon>Apocrita</taxon>
        <taxon>Aculeata</taxon>
        <taxon>Vespoidea</taxon>
        <taxon>Vespidae</taxon>
        <taxon>Eumeninae</taxon>
        <taxon>Odynerus</taxon>
    </lineage>
</organism>
<dbReference type="InterPro" id="IPR010432">
    <property type="entry name" value="RDD"/>
</dbReference>